<evidence type="ECO:0000256" key="2">
    <source>
        <dbReference type="ARBA" id="ARBA00023002"/>
    </source>
</evidence>
<dbReference type="InterPro" id="IPR016163">
    <property type="entry name" value="Ald_DH_C"/>
</dbReference>
<dbReference type="InterPro" id="IPR017628">
    <property type="entry name" value="OHmuconic_semiald_DH"/>
</dbReference>
<proteinExistence type="inferred from homology"/>
<evidence type="ECO:0000259" key="6">
    <source>
        <dbReference type="Pfam" id="PF00171"/>
    </source>
</evidence>
<dbReference type="InterPro" id="IPR029510">
    <property type="entry name" value="Ald_DH_CS_GLU"/>
</dbReference>
<dbReference type="Gene3D" id="3.40.605.10">
    <property type="entry name" value="Aldehyde Dehydrogenase, Chain A, domain 1"/>
    <property type="match status" value="1"/>
</dbReference>
<dbReference type="Proteomes" id="UP000482960">
    <property type="component" value="Unassembled WGS sequence"/>
</dbReference>
<evidence type="ECO:0000256" key="3">
    <source>
        <dbReference type="ARBA" id="ARBA00023027"/>
    </source>
</evidence>
<dbReference type="PROSITE" id="PS00070">
    <property type="entry name" value="ALDEHYDE_DEHYDR_CYS"/>
    <property type="match status" value="1"/>
</dbReference>
<evidence type="ECO:0000256" key="1">
    <source>
        <dbReference type="ARBA" id="ARBA00009986"/>
    </source>
</evidence>
<dbReference type="InterPro" id="IPR015590">
    <property type="entry name" value="Aldehyde_DH_dom"/>
</dbReference>
<dbReference type="PROSITE" id="PS00687">
    <property type="entry name" value="ALDEHYDE_DEHYDR_GLU"/>
    <property type="match status" value="1"/>
</dbReference>
<dbReference type="FunFam" id="3.40.605.10:FF:000007">
    <property type="entry name" value="NAD/NADP-dependent betaine aldehyde dehydrogenase"/>
    <property type="match status" value="1"/>
</dbReference>
<dbReference type="SUPFAM" id="SSF53720">
    <property type="entry name" value="ALDH-like"/>
    <property type="match status" value="1"/>
</dbReference>
<dbReference type="GO" id="GO:0016620">
    <property type="term" value="F:oxidoreductase activity, acting on the aldehyde or oxo group of donors, NAD or NADP as acceptor"/>
    <property type="evidence" value="ECO:0007669"/>
    <property type="project" value="InterPro"/>
</dbReference>
<reference evidence="7 8" key="2">
    <citation type="submission" date="2020-03" db="EMBL/GenBank/DDBJ databases">
        <authorList>
            <person name="Ichikawa N."/>
            <person name="Kimura A."/>
            <person name="Kitahashi Y."/>
            <person name="Uohara A."/>
        </authorList>
    </citation>
    <scope>NUCLEOTIDE SEQUENCE [LARGE SCALE GENOMIC DNA]</scope>
    <source>
        <strain evidence="7 8">NBRC 108638</strain>
    </source>
</reference>
<dbReference type="NCBIfam" id="TIGR03216">
    <property type="entry name" value="OH_muco_semi_DH"/>
    <property type="match status" value="1"/>
</dbReference>
<gene>
    <name evidence="7" type="ORF">Prum_083190</name>
</gene>
<keyword evidence="3" id="KW-0520">NAD</keyword>
<dbReference type="CDD" id="cd07093">
    <property type="entry name" value="ALDH_F8_HMSADH"/>
    <property type="match status" value="1"/>
</dbReference>
<evidence type="ECO:0000313" key="7">
    <source>
        <dbReference type="EMBL" id="GFJ94677.1"/>
    </source>
</evidence>
<feature type="domain" description="Aldehyde dehydrogenase" evidence="6">
    <location>
        <begin position="13"/>
        <end position="474"/>
    </location>
</feature>
<organism evidence="7 8">
    <name type="scientific">Phytohabitans rumicis</name>
    <dbReference type="NCBI Taxonomy" id="1076125"/>
    <lineage>
        <taxon>Bacteria</taxon>
        <taxon>Bacillati</taxon>
        <taxon>Actinomycetota</taxon>
        <taxon>Actinomycetes</taxon>
        <taxon>Micromonosporales</taxon>
        <taxon>Micromonosporaceae</taxon>
    </lineage>
</organism>
<dbReference type="InterPro" id="IPR016160">
    <property type="entry name" value="Ald_DH_CS_CYS"/>
</dbReference>
<dbReference type="FunFam" id="3.40.309.10:FF:000009">
    <property type="entry name" value="Aldehyde dehydrogenase A"/>
    <property type="match status" value="1"/>
</dbReference>
<keyword evidence="2 5" id="KW-0560">Oxidoreductase</keyword>
<keyword evidence="8" id="KW-1185">Reference proteome</keyword>
<dbReference type="AlphaFoldDB" id="A0A6V8LKT5"/>
<evidence type="ECO:0000256" key="4">
    <source>
        <dbReference type="PROSITE-ProRule" id="PRU10007"/>
    </source>
</evidence>
<dbReference type="InterPro" id="IPR016161">
    <property type="entry name" value="Ald_DH/histidinol_DH"/>
</dbReference>
<sequence length="479" mass="50212">MALRHFVGGEFVESGKTFPTYSPVTGDLVTDVCEADRSTVDAAVAAGRAALAGPWGRTTERDRAAVLRRVADELERRFDDLVAAEVADTGKPVAQARTLDVPRGAANFRAFADIASSAPTESFASAGVLNYAVRKPVGVVAVIVPWNLPLLLLTWKVAPALACGNAVVVKPSEETPSSASLLAEAMAAAGVPDGVFNLVHGFGPDSAGEFLTRHSGIDAITFTGESATGAAIMRAAADGVKAVSFELGGKNAGLVFADADLTAAVDGCARSSFFNGGQVCLCTERLYVQRPVYDEFVSRLAERAGALAYGWPQDEGVTTMPMISRQHREKVLSHYALARAEGATVVTGGGVPSFGDARDGGAYVQPTVLTGLPPDARTNREEIFGPVCHVAPFDTEEEAYALANGSEYGLAATVWTRDVGRAHRAGAALEAGLVWVNTWFLRDLRTPFGGMKASGVGREGGVHSLAFYSELTNVCVDLS</sequence>
<comment type="similarity">
    <text evidence="1 5">Belongs to the aldehyde dehydrogenase family.</text>
</comment>
<reference evidence="7 8" key="1">
    <citation type="submission" date="2020-03" db="EMBL/GenBank/DDBJ databases">
        <title>Whole genome shotgun sequence of Phytohabitans rumicis NBRC 108638.</title>
        <authorList>
            <person name="Komaki H."/>
            <person name="Tamura T."/>
        </authorList>
    </citation>
    <scope>NUCLEOTIDE SEQUENCE [LARGE SCALE GENOMIC DNA]</scope>
    <source>
        <strain evidence="7 8">NBRC 108638</strain>
    </source>
</reference>
<dbReference type="InterPro" id="IPR016162">
    <property type="entry name" value="Ald_DH_N"/>
</dbReference>
<dbReference type="PANTHER" id="PTHR43720">
    <property type="entry name" value="2-AMINOMUCONIC SEMIALDEHYDE DEHYDROGENASE"/>
    <property type="match status" value="1"/>
</dbReference>
<accession>A0A6V8LKT5</accession>
<evidence type="ECO:0000256" key="5">
    <source>
        <dbReference type="RuleBase" id="RU003345"/>
    </source>
</evidence>
<dbReference type="Pfam" id="PF00171">
    <property type="entry name" value="Aldedh"/>
    <property type="match status" value="1"/>
</dbReference>
<protein>
    <submittedName>
        <fullName evidence="7">Aldehyde dehydrogenase</fullName>
    </submittedName>
</protein>
<dbReference type="PANTHER" id="PTHR43720:SF2">
    <property type="entry name" value="2-AMINOMUCONIC SEMIALDEHYDE DEHYDROGENASE"/>
    <property type="match status" value="1"/>
</dbReference>
<name>A0A6V8LKT5_9ACTN</name>
<dbReference type="EMBL" id="BLPG01000001">
    <property type="protein sequence ID" value="GFJ94677.1"/>
    <property type="molecule type" value="Genomic_DNA"/>
</dbReference>
<comment type="caution">
    <text evidence="7">The sequence shown here is derived from an EMBL/GenBank/DDBJ whole genome shotgun (WGS) entry which is preliminary data.</text>
</comment>
<evidence type="ECO:0000313" key="8">
    <source>
        <dbReference type="Proteomes" id="UP000482960"/>
    </source>
</evidence>
<dbReference type="Gene3D" id="3.40.309.10">
    <property type="entry name" value="Aldehyde Dehydrogenase, Chain A, domain 2"/>
    <property type="match status" value="1"/>
</dbReference>
<dbReference type="RefSeq" id="WP_173081886.1">
    <property type="nucleotide sequence ID" value="NZ_BAABJB010000020.1"/>
</dbReference>
<feature type="active site" evidence="4">
    <location>
        <position position="246"/>
    </location>
</feature>